<dbReference type="InterPro" id="IPR033116">
    <property type="entry name" value="TRYPSIN_SER"/>
</dbReference>
<dbReference type="PANTHER" id="PTHR24252:SF20">
    <property type="entry name" value="LOW QUALITY PROTEIN: TRANSMEMBRANE PROTEASE SERINE 6"/>
    <property type="match status" value="1"/>
</dbReference>
<dbReference type="GeneTree" id="ENSGT00940000154494"/>
<dbReference type="FunCoup" id="H0XJT3">
    <property type="interactions" value="45"/>
</dbReference>
<dbReference type="CTD" id="339501"/>
<keyword evidence="9" id="KW-1185">Reference proteome</keyword>
<reference evidence="9" key="1">
    <citation type="submission" date="2011-03" db="EMBL/GenBank/DDBJ databases">
        <title>Version 3 of the genome sequence of Otolemur garnettii (Bushbaby).</title>
        <authorList>
            <consortium name="The Broad Institute Genome Sequencing Platform"/>
            <person name="Di Palma F."/>
            <person name="Johnson J."/>
            <person name="Lander E.S."/>
            <person name="Lindblad-Toh K."/>
            <person name="Jaffe D.B."/>
            <person name="Gnerre S."/>
            <person name="MacCallum I."/>
            <person name="Przybylski D."/>
            <person name="Ribeiro F.J."/>
            <person name="Burton J.N."/>
            <person name="Walker B.J."/>
            <person name="Sharpe T."/>
            <person name="Hall G."/>
        </authorList>
    </citation>
    <scope>NUCLEOTIDE SEQUENCE [LARGE SCALE GENOMIC DNA]</scope>
</reference>
<dbReference type="GeneID" id="100963810"/>
<dbReference type="OrthoDB" id="10002959at2759"/>
<gene>
    <name evidence="8" type="primary">PRSS38</name>
</gene>
<dbReference type="InterPro" id="IPR001254">
    <property type="entry name" value="Trypsin_dom"/>
</dbReference>
<keyword evidence="4" id="KW-1015">Disulfide bond</keyword>
<dbReference type="InParanoid" id="H0XJT3"/>
<dbReference type="PROSITE" id="PS50240">
    <property type="entry name" value="TRYPSIN_DOM"/>
    <property type="match status" value="1"/>
</dbReference>
<dbReference type="CDD" id="cd00190">
    <property type="entry name" value="Tryp_SPc"/>
    <property type="match status" value="1"/>
</dbReference>
<dbReference type="InterPro" id="IPR043504">
    <property type="entry name" value="Peptidase_S1_PA_chymotrypsin"/>
</dbReference>
<evidence type="ECO:0000256" key="5">
    <source>
        <dbReference type="RuleBase" id="RU363034"/>
    </source>
</evidence>
<evidence type="ECO:0000256" key="3">
    <source>
        <dbReference type="ARBA" id="ARBA00022825"/>
    </source>
</evidence>
<dbReference type="SUPFAM" id="SSF50494">
    <property type="entry name" value="Trypsin-like serine proteases"/>
    <property type="match status" value="1"/>
</dbReference>
<evidence type="ECO:0000259" key="7">
    <source>
        <dbReference type="PROSITE" id="PS50240"/>
    </source>
</evidence>
<dbReference type="AlphaFoldDB" id="H0XJT3"/>
<dbReference type="KEGG" id="oga:100963810"/>
<dbReference type="GO" id="GO:0004252">
    <property type="term" value="F:serine-type endopeptidase activity"/>
    <property type="evidence" value="ECO:0007669"/>
    <property type="project" value="InterPro"/>
</dbReference>
<dbReference type="RefSeq" id="XP_003803257.1">
    <property type="nucleotide sequence ID" value="XM_003803209.1"/>
</dbReference>
<dbReference type="GO" id="GO:0006508">
    <property type="term" value="P:proteolysis"/>
    <property type="evidence" value="ECO:0007669"/>
    <property type="project" value="UniProtKB-KW"/>
</dbReference>
<dbReference type="EMBL" id="AAQR03184014">
    <property type="status" value="NOT_ANNOTATED_CDS"/>
    <property type="molecule type" value="Genomic_DNA"/>
</dbReference>
<organism evidence="8 9">
    <name type="scientific">Otolemur garnettii</name>
    <name type="common">Small-eared galago</name>
    <name type="synonym">Garnett's greater bushbaby</name>
    <dbReference type="NCBI Taxonomy" id="30611"/>
    <lineage>
        <taxon>Eukaryota</taxon>
        <taxon>Metazoa</taxon>
        <taxon>Chordata</taxon>
        <taxon>Craniata</taxon>
        <taxon>Vertebrata</taxon>
        <taxon>Euteleostomi</taxon>
        <taxon>Mammalia</taxon>
        <taxon>Eutheria</taxon>
        <taxon>Euarchontoglires</taxon>
        <taxon>Primates</taxon>
        <taxon>Strepsirrhini</taxon>
        <taxon>Lorisiformes</taxon>
        <taxon>Galagidae</taxon>
        <taxon>Otolemur</taxon>
    </lineage>
</organism>
<keyword evidence="3 5" id="KW-0720">Serine protease</keyword>
<dbReference type="HOGENOM" id="CLU_006842_0_4_1"/>
<evidence type="ECO:0000256" key="4">
    <source>
        <dbReference type="ARBA" id="ARBA00023157"/>
    </source>
</evidence>
<feature type="chain" id="PRO_5003545789" evidence="6">
    <location>
        <begin position="33"/>
        <end position="328"/>
    </location>
</feature>
<dbReference type="PANTHER" id="PTHR24252">
    <property type="entry name" value="ACROSIN-RELATED"/>
    <property type="match status" value="1"/>
</dbReference>
<dbReference type="InterPro" id="IPR009003">
    <property type="entry name" value="Peptidase_S1_PA"/>
</dbReference>
<name>H0XJT3_OTOGA</name>
<proteinExistence type="predicted"/>
<evidence type="ECO:0000313" key="9">
    <source>
        <dbReference type="Proteomes" id="UP000005225"/>
    </source>
</evidence>
<protein>
    <submittedName>
        <fullName evidence="8">Serine protease 38</fullName>
    </submittedName>
</protein>
<dbReference type="PROSITE" id="PS00134">
    <property type="entry name" value="TRYPSIN_HIS"/>
    <property type="match status" value="1"/>
</dbReference>
<keyword evidence="1 5" id="KW-0645">Protease</keyword>
<dbReference type="FunFam" id="2.40.10.10:FF:000039">
    <property type="entry name" value="Brain-specific serine protease 4"/>
    <property type="match status" value="1"/>
</dbReference>
<dbReference type="STRING" id="30611.ENSOGAP00000016373"/>
<feature type="domain" description="Peptidase S1" evidence="7">
    <location>
        <begin position="61"/>
        <end position="295"/>
    </location>
</feature>
<evidence type="ECO:0000313" key="8">
    <source>
        <dbReference type="Ensembl" id="ENSOGAP00000016373.1"/>
    </source>
</evidence>
<feature type="signal peptide" evidence="6">
    <location>
        <begin position="1"/>
        <end position="32"/>
    </location>
</feature>
<dbReference type="Ensembl" id="ENSOGAT00000028089.1">
    <property type="protein sequence ID" value="ENSOGAP00000016373.1"/>
    <property type="gene ID" value="ENSOGAG00000026355.1"/>
</dbReference>
<reference evidence="8" key="2">
    <citation type="submission" date="2025-08" db="UniProtKB">
        <authorList>
            <consortium name="Ensembl"/>
        </authorList>
    </citation>
    <scope>IDENTIFICATION</scope>
</reference>
<sequence length="328" mass="36013">MAAPSFSWGQFWASGLGVLLLLLPLESPTCEAAAVHRQPKSQGLSLSGDVACGRRHVQGRVLGGDSASERDWPWQVSLHYAGFHVCGGSIINEYWVLSAAHCFRRDKNIDIYDVYVGLVNLKVAGNYTQWFEVNRVILHPTYEVFHPIGGDVALVQLKSRIFFSESVLPVCLAPPDVNLTADLNCWSTGWGLVSPQGATSDELQEVKVPLVPVVLCKRLYGGPFYILWDMICAGDMKNTKTVCEGDSGGPLVCEFNRIWLQIGIVSWGRGCSHPMFPGVYARVSYFSKWINDNIKIIPLPDQLIPSLSPALGATLTLFVVMLAGLSVF</sequence>
<dbReference type="Proteomes" id="UP000005225">
    <property type="component" value="Unassembled WGS sequence"/>
</dbReference>
<accession>H0XJT3</accession>
<dbReference type="MEROPS" id="S01.318"/>
<evidence type="ECO:0000256" key="1">
    <source>
        <dbReference type="ARBA" id="ARBA00022670"/>
    </source>
</evidence>
<dbReference type="Gene3D" id="2.40.10.10">
    <property type="entry name" value="Trypsin-like serine proteases"/>
    <property type="match status" value="1"/>
</dbReference>
<reference evidence="8" key="3">
    <citation type="submission" date="2025-09" db="UniProtKB">
        <authorList>
            <consortium name="Ensembl"/>
        </authorList>
    </citation>
    <scope>IDENTIFICATION</scope>
</reference>
<dbReference type="Pfam" id="PF00089">
    <property type="entry name" value="Trypsin"/>
    <property type="match status" value="1"/>
</dbReference>
<dbReference type="PRINTS" id="PR00722">
    <property type="entry name" value="CHYMOTRYPSIN"/>
</dbReference>
<keyword evidence="2 5" id="KW-0378">Hydrolase</keyword>
<dbReference type="InterPro" id="IPR018114">
    <property type="entry name" value="TRYPSIN_HIS"/>
</dbReference>
<evidence type="ECO:0000256" key="2">
    <source>
        <dbReference type="ARBA" id="ARBA00022801"/>
    </source>
</evidence>
<keyword evidence="6" id="KW-0732">Signal</keyword>
<dbReference type="SMART" id="SM00020">
    <property type="entry name" value="Tryp_SPc"/>
    <property type="match status" value="1"/>
</dbReference>
<dbReference type="InterPro" id="IPR001314">
    <property type="entry name" value="Peptidase_S1A"/>
</dbReference>
<evidence type="ECO:0000256" key="6">
    <source>
        <dbReference type="SAM" id="SignalP"/>
    </source>
</evidence>
<dbReference type="EMBL" id="AAQR03184015">
    <property type="status" value="NOT_ANNOTATED_CDS"/>
    <property type="molecule type" value="Genomic_DNA"/>
</dbReference>
<dbReference type="eggNOG" id="KOG3627">
    <property type="taxonomic scope" value="Eukaryota"/>
</dbReference>
<dbReference type="OMA" id="LVCEFNH"/>
<dbReference type="PROSITE" id="PS00135">
    <property type="entry name" value="TRYPSIN_SER"/>
    <property type="match status" value="1"/>
</dbReference>